<sequence length="263" mass="29528">MNNELRIAILIDADNVSDKYIKIIVDEVANIGVATYKRIYGDWTSARLSSWKNVLLENSIIPIQQYSYTTGKSATDSAMIIDAMDILYSENVDGYCLVSSDSDFTRLAARLRESGMLVLGMGEEKTPKPFISACNQFKYLDLLYHNQQEEEKKEAMATAGEAKKSGNSGNKQNTSSTRKNKDLKRVRKAINAIIEKFSDEEGWLSSGQLGDQLGKRLPDFDVRNYGYSKLTPFIKSLGNYEAGMIPTGSGGRKHIYFRIKEEQ</sequence>
<proteinExistence type="predicted"/>
<dbReference type="EMBL" id="JBBMEJ010000022">
    <property type="protein sequence ID" value="MEQ2372146.1"/>
    <property type="molecule type" value="Genomic_DNA"/>
</dbReference>
<dbReference type="Gene3D" id="3.40.50.1010">
    <property type="entry name" value="5'-nuclease"/>
    <property type="match status" value="1"/>
</dbReference>
<dbReference type="Pfam" id="PF12872">
    <property type="entry name" value="OST-HTH"/>
    <property type="match status" value="1"/>
</dbReference>
<gene>
    <name evidence="3" type="ORF">WMO28_14655</name>
</gene>
<dbReference type="PROSITE" id="PS51644">
    <property type="entry name" value="HTH_OST"/>
    <property type="match status" value="1"/>
</dbReference>
<evidence type="ECO:0000313" key="4">
    <source>
        <dbReference type="Proteomes" id="UP001473063"/>
    </source>
</evidence>
<organism evidence="3 4">
    <name type="scientific">Blautia aquisgranensis</name>
    <dbReference type="NCBI Taxonomy" id="3133153"/>
    <lineage>
        <taxon>Bacteria</taxon>
        <taxon>Bacillati</taxon>
        <taxon>Bacillota</taxon>
        <taxon>Clostridia</taxon>
        <taxon>Lachnospirales</taxon>
        <taxon>Lachnospiraceae</taxon>
        <taxon>Blautia</taxon>
    </lineage>
</organism>
<dbReference type="Pfam" id="PF01936">
    <property type="entry name" value="NYN"/>
    <property type="match status" value="1"/>
</dbReference>
<dbReference type="Proteomes" id="UP001473063">
    <property type="component" value="Unassembled WGS sequence"/>
</dbReference>
<feature type="domain" description="HTH OST-type" evidence="2">
    <location>
        <begin position="182"/>
        <end position="261"/>
    </location>
</feature>
<evidence type="ECO:0000256" key="1">
    <source>
        <dbReference type="SAM" id="MobiDB-lite"/>
    </source>
</evidence>
<evidence type="ECO:0000259" key="2">
    <source>
        <dbReference type="PROSITE" id="PS51644"/>
    </source>
</evidence>
<dbReference type="InterPro" id="IPR041966">
    <property type="entry name" value="LOTUS-like"/>
</dbReference>
<evidence type="ECO:0000313" key="3">
    <source>
        <dbReference type="EMBL" id="MEQ2372146.1"/>
    </source>
</evidence>
<dbReference type="CDD" id="cd11297">
    <property type="entry name" value="PIN_LabA-like_N_1"/>
    <property type="match status" value="1"/>
</dbReference>
<reference evidence="3 4" key="1">
    <citation type="submission" date="2024-03" db="EMBL/GenBank/DDBJ databases">
        <title>Human intestinal bacterial collection.</title>
        <authorList>
            <person name="Pauvert C."/>
            <person name="Hitch T.C.A."/>
            <person name="Clavel T."/>
        </authorList>
    </citation>
    <scope>NUCLEOTIDE SEQUENCE [LARGE SCALE GENOMIC DNA]</scope>
    <source>
        <strain evidence="3 4">CLA-JM-H16</strain>
    </source>
</reference>
<dbReference type="InterPro" id="IPR025605">
    <property type="entry name" value="OST-HTH/LOTUS_dom"/>
</dbReference>
<feature type="region of interest" description="Disordered" evidence="1">
    <location>
        <begin position="151"/>
        <end position="182"/>
    </location>
</feature>
<dbReference type="CDD" id="cd10146">
    <property type="entry name" value="LabA_like_C"/>
    <property type="match status" value="1"/>
</dbReference>
<comment type="caution">
    <text evidence="3">The sequence shown here is derived from an EMBL/GenBank/DDBJ whole genome shotgun (WGS) entry which is preliminary data.</text>
</comment>
<dbReference type="InterPro" id="IPR021139">
    <property type="entry name" value="NYN"/>
</dbReference>
<name>A0ABV1BIV5_9FIRM</name>
<dbReference type="PANTHER" id="PTHR35811:SF1">
    <property type="entry name" value="HTH OST-TYPE DOMAIN-CONTAINING PROTEIN"/>
    <property type="match status" value="1"/>
</dbReference>
<dbReference type="PANTHER" id="PTHR35811">
    <property type="entry name" value="SLR1870 PROTEIN"/>
    <property type="match status" value="1"/>
</dbReference>
<dbReference type="RefSeq" id="WP_178643491.1">
    <property type="nucleotide sequence ID" value="NZ_JBBMEJ010000022.1"/>
</dbReference>
<feature type="compositionally biased region" description="Polar residues" evidence="1">
    <location>
        <begin position="165"/>
        <end position="177"/>
    </location>
</feature>
<dbReference type="Gene3D" id="3.30.420.610">
    <property type="entry name" value="LOTUS domain-like"/>
    <property type="match status" value="1"/>
</dbReference>
<accession>A0ABV1BIV5</accession>
<keyword evidence="4" id="KW-1185">Reference proteome</keyword>
<protein>
    <submittedName>
        <fullName evidence="3">NYN domain-containing protein</fullName>
    </submittedName>
</protein>